<keyword evidence="10" id="KW-0030">Aminoacyl-tRNA synthetase</keyword>
<dbReference type="CDD" id="cd00779">
    <property type="entry name" value="ProRS_core_prok"/>
    <property type="match status" value="1"/>
</dbReference>
<keyword evidence="6 14" id="KW-0436">Ligase</keyword>
<dbReference type="GO" id="GO:0004827">
    <property type="term" value="F:proline-tRNA ligase activity"/>
    <property type="evidence" value="ECO:0007669"/>
    <property type="project" value="UniProtKB-UniRule"/>
</dbReference>
<evidence type="ECO:0000256" key="11">
    <source>
        <dbReference type="ARBA" id="ARBA00047671"/>
    </source>
</evidence>
<dbReference type="GO" id="GO:0005829">
    <property type="term" value="C:cytosol"/>
    <property type="evidence" value="ECO:0007669"/>
    <property type="project" value="TreeGrafter"/>
</dbReference>
<dbReference type="EC" id="6.1.1.15" evidence="3 12"/>
<protein>
    <recommendedName>
        <fullName evidence="4 12">Proline--tRNA ligase</fullName>
        <ecNumber evidence="3 12">6.1.1.15</ecNumber>
    </recommendedName>
</protein>
<evidence type="ECO:0000259" key="13">
    <source>
        <dbReference type="PROSITE" id="PS50862"/>
    </source>
</evidence>
<dbReference type="NCBIfam" id="TIGR00409">
    <property type="entry name" value="proS_fam_II"/>
    <property type="match status" value="1"/>
</dbReference>
<organism evidence="14 15">
    <name type="scientific">Candidatus Portnoybacteria bacterium RIFCSPHIGHO2_01_FULL_40_12b</name>
    <dbReference type="NCBI Taxonomy" id="1801994"/>
    <lineage>
        <taxon>Bacteria</taxon>
        <taxon>Candidatus Portnoyibacteriota</taxon>
    </lineage>
</organism>
<feature type="domain" description="Aminoacyl-transfer RNA synthetases class-II family profile" evidence="13">
    <location>
        <begin position="38"/>
        <end position="319"/>
    </location>
</feature>
<evidence type="ECO:0000256" key="4">
    <source>
        <dbReference type="ARBA" id="ARBA00019110"/>
    </source>
</evidence>
<dbReference type="InterPro" id="IPR004500">
    <property type="entry name" value="Pro-tRNA-synth_IIa_bac-type"/>
</dbReference>
<keyword evidence="9" id="KW-0648">Protein biosynthesis</keyword>
<dbReference type="InterPro" id="IPR050062">
    <property type="entry name" value="Pro-tRNA_synthetase"/>
</dbReference>
<dbReference type="Pfam" id="PF03129">
    <property type="entry name" value="HGTP_anticodon"/>
    <property type="match status" value="1"/>
</dbReference>
<keyword evidence="5" id="KW-0963">Cytoplasm</keyword>
<dbReference type="PANTHER" id="PTHR42753:SF2">
    <property type="entry name" value="PROLINE--TRNA LIGASE"/>
    <property type="match status" value="1"/>
</dbReference>
<dbReference type="PANTHER" id="PTHR42753">
    <property type="entry name" value="MITOCHONDRIAL RIBOSOME PROTEIN L39/PROLYL-TRNA LIGASE FAMILY MEMBER"/>
    <property type="match status" value="1"/>
</dbReference>
<evidence type="ECO:0000313" key="15">
    <source>
        <dbReference type="Proteomes" id="UP000176974"/>
    </source>
</evidence>
<dbReference type="EMBL" id="MHMY01000011">
    <property type="protein sequence ID" value="OGZ35403.1"/>
    <property type="molecule type" value="Genomic_DNA"/>
</dbReference>
<evidence type="ECO:0000256" key="3">
    <source>
        <dbReference type="ARBA" id="ARBA00012831"/>
    </source>
</evidence>
<dbReference type="Gene3D" id="3.40.50.800">
    <property type="entry name" value="Anticodon-binding domain"/>
    <property type="match status" value="1"/>
</dbReference>
<evidence type="ECO:0000256" key="2">
    <source>
        <dbReference type="ARBA" id="ARBA00011738"/>
    </source>
</evidence>
<dbReference type="SUPFAM" id="SSF52954">
    <property type="entry name" value="Class II aaRS ABD-related"/>
    <property type="match status" value="1"/>
</dbReference>
<comment type="caution">
    <text evidence="14">The sequence shown here is derived from an EMBL/GenBank/DDBJ whole genome shotgun (WGS) entry which is preliminary data.</text>
</comment>
<evidence type="ECO:0000256" key="9">
    <source>
        <dbReference type="ARBA" id="ARBA00022917"/>
    </source>
</evidence>
<evidence type="ECO:0000313" key="14">
    <source>
        <dbReference type="EMBL" id="OGZ35403.1"/>
    </source>
</evidence>
<evidence type="ECO:0000256" key="7">
    <source>
        <dbReference type="ARBA" id="ARBA00022741"/>
    </source>
</evidence>
<sequence length="409" mass="46850">MRQSRLFSKTKKEFPKNAETVSHKYLVRGDFIDQLSAGIYSFLPLGFRVYKKIENIIREEMNNLGGQELFLPTLIPKKLWEETGRWKTIDPPLFEVKDRHKKEYGLGSTHEEVITDLIRKRISSYQDLPLALYQIQNKFRNEMRATGGLLRVREFLMKDLYSFHSSEKDLMEFYEKVKSAYLKIFKRCGLKAIVVEADSGTIGGKISHEFMVLAETGEDKVLICFSCGFGANIEKVGELKECPKCQSPLEKKNAIESGHIFNLGIKYSRDMKANFRDKDGKEKPIVMGCYGIGLGRLMAAIVEAHHDEKGIIWLKSIAPYSAHLLDLGNDKKIKTEAQEIYKNLEEKEVEVLYDDRDKSPGEKFADADLIGIPIRLVVSEKTLKKGCVEVKKRDEEKAELVKINKLNVQ</sequence>
<dbReference type="InterPro" id="IPR033730">
    <property type="entry name" value="ProRS_core_prok"/>
</dbReference>
<comment type="subunit">
    <text evidence="2">Homodimer.</text>
</comment>
<evidence type="ECO:0000256" key="8">
    <source>
        <dbReference type="ARBA" id="ARBA00022840"/>
    </source>
</evidence>
<dbReference type="Gene3D" id="3.30.930.10">
    <property type="entry name" value="Bira Bifunctional Protein, Domain 2"/>
    <property type="match status" value="1"/>
</dbReference>
<name>A0A1G2FBM0_9BACT</name>
<dbReference type="PROSITE" id="PS50862">
    <property type="entry name" value="AA_TRNA_LIGASE_II"/>
    <property type="match status" value="1"/>
</dbReference>
<keyword evidence="8" id="KW-0067">ATP-binding</keyword>
<dbReference type="InterPro" id="IPR004154">
    <property type="entry name" value="Anticodon-bd"/>
</dbReference>
<dbReference type="InterPro" id="IPR045864">
    <property type="entry name" value="aa-tRNA-synth_II/BPL/LPL"/>
</dbReference>
<dbReference type="GO" id="GO:0005524">
    <property type="term" value="F:ATP binding"/>
    <property type="evidence" value="ECO:0007669"/>
    <property type="project" value="UniProtKB-KW"/>
</dbReference>
<evidence type="ECO:0000256" key="12">
    <source>
        <dbReference type="NCBIfam" id="TIGR00409"/>
    </source>
</evidence>
<dbReference type="AlphaFoldDB" id="A0A1G2FBM0"/>
<gene>
    <name evidence="14" type="ORF">A2815_01685</name>
</gene>
<comment type="subcellular location">
    <subcellularLocation>
        <location evidence="1">Cytoplasm</location>
    </subcellularLocation>
</comment>
<accession>A0A1G2FBM0</accession>
<reference evidence="14 15" key="1">
    <citation type="journal article" date="2016" name="Nat. Commun.">
        <title>Thousands of microbial genomes shed light on interconnected biogeochemical processes in an aquifer system.</title>
        <authorList>
            <person name="Anantharaman K."/>
            <person name="Brown C.T."/>
            <person name="Hug L.A."/>
            <person name="Sharon I."/>
            <person name="Castelle C.J."/>
            <person name="Probst A.J."/>
            <person name="Thomas B.C."/>
            <person name="Singh A."/>
            <person name="Wilkins M.J."/>
            <person name="Karaoz U."/>
            <person name="Brodie E.L."/>
            <person name="Williams K.H."/>
            <person name="Hubbard S.S."/>
            <person name="Banfield J.F."/>
        </authorList>
    </citation>
    <scope>NUCLEOTIDE SEQUENCE [LARGE SCALE GENOMIC DNA]</scope>
</reference>
<evidence type="ECO:0000256" key="5">
    <source>
        <dbReference type="ARBA" id="ARBA00022490"/>
    </source>
</evidence>
<evidence type="ECO:0000256" key="10">
    <source>
        <dbReference type="ARBA" id="ARBA00023146"/>
    </source>
</evidence>
<dbReference type="InterPro" id="IPR002316">
    <property type="entry name" value="Pro-tRNA-ligase_IIa"/>
</dbReference>
<dbReference type="Proteomes" id="UP000176974">
    <property type="component" value="Unassembled WGS sequence"/>
</dbReference>
<dbReference type="PRINTS" id="PR01046">
    <property type="entry name" value="TRNASYNTHPRO"/>
</dbReference>
<evidence type="ECO:0000256" key="6">
    <source>
        <dbReference type="ARBA" id="ARBA00022598"/>
    </source>
</evidence>
<dbReference type="Pfam" id="PF00587">
    <property type="entry name" value="tRNA-synt_2b"/>
    <property type="match status" value="1"/>
</dbReference>
<dbReference type="InterPro" id="IPR006195">
    <property type="entry name" value="aa-tRNA-synth_II"/>
</dbReference>
<dbReference type="InterPro" id="IPR036621">
    <property type="entry name" value="Anticodon-bd_dom_sf"/>
</dbReference>
<dbReference type="SUPFAM" id="SSF55681">
    <property type="entry name" value="Class II aaRS and biotin synthetases"/>
    <property type="match status" value="1"/>
</dbReference>
<evidence type="ECO:0000256" key="1">
    <source>
        <dbReference type="ARBA" id="ARBA00004496"/>
    </source>
</evidence>
<dbReference type="InterPro" id="IPR044140">
    <property type="entry name" value="ProRS_anticodon_short"/>
</dbReference>
<dbReference type="InterPro" id="IPR002314">
    <property type="entry name" value="aa-tRNA-synt_IIb"/>
</dbReference>
<dbReference type="FunFam" id="3.30.930.10:FF:000042">
    <property type="entry name" value="probable proline--tRNA ligase, mitochondrial"/>
    <property type="match status" value="1"/>
</dbReference>
<keyword evidence="7" id="KW-0547">Nucleotide-binding</keyword>
<dbReference type="GO" id="GO:0006433">
    <property type="term" value="P:prolyl-tRNA aminoacylation"/>
    <property type="evidence" value="ECO:0007669"/>
    <property type="project" value="UniProtKB-UniRule"/>
</dbReference>
<comment type="catalytic activity">
    <reaction evidence="11">
        <text>tRNA(Pro) + L-proline + ATP = L-prolyl-tRNA(Pro) + AMP + diphosphate</text>
        <dbReference type="Rhea" id="RHEA:14305"/>
        <dbReference type="Rhea" id="RHEA-COMP:9700"/>
        <dbReference type="Rhea" id="RHEA-COMP:9702"/>
        <dbReference type="ChEBI" id="CHEBI:30616"/>
        <dbReference type="ChEBI" id="CHEBI:33019"/>
        <dbReference type="ChEBI" id="CHEBI:60039"/>
        <dbReference type="ChEBI" id="CHEBI:78442"/>
        <dbReference type="ChEBI" id="CHEBI:78532"/>
        <dbReference type="ChEBI" id="CHEBI:456215"/>
        <dbReference type="EC" id="6.1.1.15"/>
    </reaction>
</comment>
<dbReference type="CDD" id="cd00861">
    <property type="entry name" value="ProRS_anticodon_short"/>
    <property type="match status" value="1"/>
</dbReference>
<proteinExistence type="predicted"/>